<gene>
    <name evidence="1" type="ORF">AB6A40_010675</name>
</gene>
<keyword evidence="2" id="KW-1185">Reference proteome</keyword>
<reference evidence="1 2" key="1">
    <citation type="submission" date="2024-08" db="EMBL/GenBank/DDBJ databases">
        <title>Gnathostoma spinigerum genome.</title>
        <authorList>
            <person name="Gonzalez-Bertolin B."/>
            <person name="Monzon S."/>
            <person name="Zaballos A."/>
            <person name="Jimenez P."/>
            <person name="Dekumyoy P."/>
            <person name="Varona S."/>
            <person name="Cuesta I."/>
            <person name="Sumanam S."/>
            <person name="Adisakwattana P."/>
            <person name="Gasser R.B."/>
            <person name="Hernandez-Gonzalez A."/>
            <person name="Young N.D."/>
            <person name="Perteguer M.J."/>
        </authorList>
    </citation>
    <scope>NUCLEOTIDE SEQUENCE [LARGE SCALE GENOMIC DNA]</scope>
    <source>
        <strain evidence="1">AL3</strain>
        <tissue evidence="1">Liver</tissue>
    </source>
</reference>
<protein>
    <submittedName>
        <fullName evidence="1">Uncharacterized protein</fullName>
    </submittedName>
</protein>
<dbReference type="Gene3D" id="3.40.50.10540">
    <property type="entry name" value="Crotonobetainyl-coa:carnitine coa-transferase, domain 1"/>
    <property type="match status" value="1"/>
</dbReference>
<dbReference type="PANTHER" id="PTHR48228">
    <property type="entry name" value="SUCCINYL-COA--D-CITRAMALATE COA-TRANSFERASE"/>
    <property type="match status" value="1"/>
</dbReference>
<dbReference type="InterPro" id="IPR044855">
    <property type="entry name" value="CoA-Trfase_III_dom3_sf"/>
</dbReference>
<dbReference type="InterPro" id="IPR023606">
    <property type="entry name" value="CoA-Trfase_III_dom_1_sf"/>
</dbReference>
<dbReference type="InterPro" id="IPR050509">
    <property type="entry name" value="CoA-transferase_III"/>
</dbReference>
<evidence type="ECO:0000313" key="2">
    <source>
        <dbReference type="Proteomes" id="UP001608902"/>
    </source>
</evidence>
<proteinExistence type="predicted"/>
<dbReference type="Proteomes" id="UP001608902">
    <property type="component" value="Unassembled WGS sequence"/>
</dbReference>
<evidence type="ECO:0000313" key="1">
    <source>
        <dbReference type="EMBL" id="MFH4983966.1"/>
    </source>
</evidence>
<accession>A0ABD6F1K9</accession>
<dbReference type="Gene3D" id="3.30.1540.10">
    <property type="entry name" value="formyl-coa transferase, domain 3"/>
    <property type="match status" value="1"/>
</dbReference>
<dbReference type="SUPFAM" id="SSF89796">
    <property type="entry name" value="CoA-transferase family III (CaiB/BaiF)"/>
    <property type="match status" value="1"/>
</dbReference>
<dbReference type="AlphaFoldDB" id="A0ABD6F1K9"/>
<comment type="caution">
    <text evidence="1">The sequence shown here is derived from an EMBL/GenBank/DDBJ whole genome shotgun (WGS) entry which is preliminary data.</text>
</comment>
<dbReference type="EMBL" id="JBGFUD010014619">
    <property type="protein sequence ID" value="MFH4983966.1"/>
    <property type="molecule type" value="Genomic_DNA"/>
</dbReference>
<sequence>MESIFKKKTRDEWCEIFKDVDACVTPVLDMEEVGDAECHKDRDYFLKAKDSWIPRPAPRMYTVEEYEKLRNSRCLNESK</sequence>
<organism evidence="1 2">
    <name type="scientific">Gnathostoma spinigerum</name>
    <dbReference type="NCBI Taxonomy" id="75299"/>
    <lineage>
        <taxon>Eukaryota</taxon>
        <taxon>Metazoa</taxon>
        <taxon>Ecdysozoa</taxon>
        <taxon>Nematoda</taxon>
        <taxon>Chromadorea</taxon>
        <taxon>Rhabditida</taxon>
        <taxon>Spirurina</taxon>
        <taxon>Gnathostomatomorpha</taxon>
        <taxon>Gnathostomatoidea</taxon>
        <taxon>Gnathostomatidae</taxon>
        <taxon>Gnathostoma</taxon>
    </lineage>
</organism>
<dbReference type="PANTHER" id="PTHR48228:SF5">
    <property type="entry name" value="ALPHA-METHYLACYL-COA RACEMASE"/>
    <property type="match status" value="1"/>
</dbReference>
<name>A0ABD6F1K9_9BILA</name>